<evidence type="ECO:0000259" key="8">
    <source>
        <dbReference type="Pfam" id="PF25975"/>
    </source>
</evidence>
<dbReference type="PANTHER" id="PTHR30097">
    <property type="entry name" value="CATION EFFLUX SYSTEM PROTEIN CUSB"/>
    <property type="match status" value="1"/>
</dbReference>
<organism evidence="9 10">
    <name type="scientific">Rhodopseudomonas palustris</name>
    <dbReference type="NCBI Taxonomy" id="1076"/>
    <lineage>
        <taxon>Bacteria</taxon>
        <taxon>Pseudomonadati</taxon>
        <taxon>Pseudomonadota</taxon>
        <taxon>Alphaproteobacteria</taxon>
        <taxon>Hyphomicrobiales</taxon>
        <taxon>Nitrobacteraceae</taxon>
        <taxon>Rhodopseudomonas</taxon>
    </lineage>
</organism>
<evidence type="ECO:0000313" key="9">
    <source>
        <dbReference type="EMBL" id="RJF77757.1"/>
    </source>
</evidence>
<dbReference type="EMBL" id="QYYD01000002">
    <property type="protein sequence ID" value="RJF77757.1"/>
    <property type="molecule type" value="Genomic_DNA"/>
</dbReference>
<dbReference type="PANTHER" id="PTHR30097:SF15">
    <property type="entry name" value="CATION EFFLUX SYSTEM PROTEIN CUSB"/>
    <property type="match status" value="1"/>
</dbReference>
<dbReference type="RefSeq" id="WP_119854926.1">
    <property type="nucleotide sequence ID" value="NZ_QYYD01000002.1"/>
</dbReference>
<dbReference type="InterPro" id="IPR058790">
    <property type="entry name" value="BSH_CusB"/>
</dbReference>
<dbReference type="GO" id="GO:0030288">
    <property type="term" value="C:outer membrane-bounded periplasmic space"/>
    <property type="evidence" value="ECO:0007669"/>
    <property type="project" value="TreeGrafter"/>
</dbReference>
<comment type="caution">
    <text evidence="9">The sequence shown here is derived from an EMBL/GenBank/DDBJ whole genome shotgun (WGS) entry which is preliminary data.</text>
</comment>
<feature type="domain" description="CzcB-like C-terminal circularly permuted SH3-like" evidence="8">
    <location>
        <begin position="388"/>
        <end position="448"/>
    </location>
</feature>
<dbReference type="OrthoDB" id="9806939at2"/>
<dbReference type="Pfam" id="PF25919">
    <property type="entry name" value="BSH_CusB"/>
    <property type="match status" value="1"/>
</dbReference>
<evidence type="ECO:0000256" key="3">
    <source>
        <dbReference type="ARBA" id="ARBA00022729"/>
    </source>
</evidence>
<gene>
    <name evidence="9" type="ORF">D4Q52_02270</name>
</gene>
<dbReference type="GO" id="GO:0046914">
    <property type="term" value="F:transition metal ion binding"/>
    <property type="evidence" value="ECO:0007669"/>
    <property type="project" value="TreeGrafter"/>
</dbReference>
<sequence length="468" mass="49963">MSRIGLAAAATAVIAVAVGGLPGVREHLHLSTSLIVPASAQQSSDEPIYYQDPDGKPAYSLTPRKTADGRDFRPVPAGADVNFDDDAPQMPPPPPVSTTRKAKFYRNPMGLADTSPVPKKDSMGMDYIPVYEGEDGDDGGVKLSPGKIQRSGVRSEPATRRQLRVVIRAPGVIQLDERRVSVIAMRAESFVQSVADVTTGSRVRKGQPLMQIYSSAIASAAADYVSTIGSRTTSSVPQFGRGSRQRLINLDVPEAAIAAMEKAGAAPVTIEWQAPRDGVVLERSAIEGMRAQPGDVLFRIADISKLWATIEIAERDLGAVTPGQMVMIRARSFPGRVFHGEVKLIYPQLNKEARTARVRIELDNPDLALLPEMYVDAEIDAGSAALVLAVPDSAVLDSGSKKVVFVDRGDGRYEPREVHTGQRGSGAVEIRDGLSEGEAVVTSANFLIDAESNLNAALKTFSADGAQP</sequence>
<dbReference type="FunFam" id="2.40.30.170:FF:000010">
    <property type="entry name" value="Efflux RND transporter periplasmic adaptor subunit"/>
    <property type="match status" value="1"/>
</dbReference>
<keyword evidence="3" id="KW-0732">Signal</keyword>
<dbReference type="Pfam" id="PF25975">
    <property type="entry name" value="CzcB_C"/>
    <property type="match status" value="1"/>
</dbReference>
<protein>
    <submittedName>
        <fullName evidence="9">Efflux RND transporter periplasmic adaptor subunit</fullName>
    </submittedName>
</protein>
<comment type="similarity">
    <text evidence="1">Belongs to the membrane fusion protein (MFP) (TC 8.A.1) family.</text>
</comment>
<evidence type="ECO:0000256" key="5">
    <source>
        <dbReference type="SAM" id="MobiDB-lite"/>
    </source>
</evidence>
<feature type="region of interest" description="Disordered" evidence="5">
    <location>
        <begin position="41"/>
        <end position="101"/>
    </location>
</feature>
<evidence type="ECO:0000256" key="2">
    <source>
        <dbReference type="ARBA" id="ARBA00022448"/>
    </source>
</evidence>
<keyword evidence="2" id="KW-0813">Transport</keyword>
<feature type="domain" description="CusB-like barrel-sandwich hybrid" evidence="6">
    <location>
        <begin position="180"/>
        <end position="301"/>
    </location>
</feature>
<dbReference type="Gene3D" id="2.40.420.20">
    <property type="match status" value="1"/>
</dbReference>
<evidence type="ECO:0000313" key="10">
    <source>
        <dbReference type="Proteomes" id="UP000285523"/>
    </source>
</evidence>
<dbReference type="GO" id="GO:0060003">
    <property type="term" value="P:copper ion export"/>
    <property type="evidence" value="ECO:0007669"/>
    <property type="project" value="TreeGrafter"/>
</dbReference>
<evidence type="ECO:0000259" key="7">
    <source>
        <dbReference type="Pfam" id="PF25954"/>
    </source>
</evidence>
<reference evidence="9 10" key="1">
    <citation type="submission" date="2018-09" db="EMBL/GenBank/DDBJ databases">
        <title>Draft genome sequence of Rhodopseudomonas palustris 2.1.18.</title>
        <authorList>
            <person name="Robertson S.L."/>
            <person name="Meyer T.E."/>
            <person name="Kyndt J.A."/>
        </authorList>
    </citation>
    <scope>NUCLEOTIDE SEQUENCE [LARGE SCALE GENOMIC DNA]</scope>
    <source>
        <strain evidence="9 10">2.1.18</strain>
    </source>
</reference>
<proteinExistence type="inferred from homology"/>
<evidence type="ECO:0000256" key="1">
    <source>
        <dbReference type="ARBA" id="ARBA00009477"/>
    </source>
</evidence>
<feature type="domain" description="CusB-like beta-barrel" evidence="7">
    <location>
        <begin position="305"/>
        <end position="381"/>
    </location>
</feature>
<dbReference type="GO" id="GO:0015679">
    <property type="term" value="P:plasma membrane copper ion transport"/>
    <property type="evidence" value="ECO:0007669"/>
    <property type="project" value="TreeGrafter"/>
</dbReference>
<dbReference type="InterPro" id="IPR058792">
    <property type="entry name" value="Beta-barrel_RND_2"/>
</dbReference>
<dbReference type="GO" id="GO:0016020">
    <property type="term" value="C:membrane"/>
    <property type="evidence" value="ECO:0007669"/>
    <property type="project" value="InterPro"/>
</dbReference>
<dbReference type="AlphaFoldDB" id="A0A418VNI0"/>
<keyword evidence="4" id="KW-0406">Ion transport</keyword>
<dbReference type="InterPro" id="IPR051909">
    <property type="entry name" value="MFP_Cation_Efflux"/>
</dbReference>
<accession>A0A418VNI0</accession>
<dbReference type="Pfam" id="PF25954">
    <property type="entry name" value="Beta-barrel_RND_2"/>
    <property type="match status" value="1"/>
</dbReference>
<dbReference type="NCBIfam" id="TIGR01730">
    <property type="entry name" value="RND_mfp"/>
    <property type="match status" value="1"/>
</dbReference>
<dbReference type="InterPro" id="IPR058649">
    <property type="entry name" value="CzcB_C"/>
</dbReference>
<evidence type="ECO:0000256" key="4">
    <source>
        <dbReference type="ARBA" id="ARBA00023065"/>
    </source>
</evidence>
<dbReference type="InterPro" id="IPR006143">
    <property type="entry name" value="RND_pump_MFP"/>
</dbReference>
<dbReference type="SUPFAM" id="SSF111369">
    <property type="entry name" value="HlyD-like secretion proteins"/>
    <property type="match status" value="1"/>
</dbReference>
<dbReference type="GO" id="GO:0022857">
    <property type="term" value="F:transmembrane transporter activity"/>
    <property type="evidence" value="ECO:0007669"/>
    <property type="project" value="InterPro"/>
</dbReference>
<feature type="region of interest" description="Disordered" evidence="5">
    <location>
        <begin position="132"/>
        <end position="156"/>
    </location>
</feature>
<evidence type="ECO:0000259" key="6">
    <source>
        <dbReference type="Pfam" id="PF25919"/>
    </source>
</evidence>
<dbReference type="Proteomes" id="UP000285523">
    <property type="component" value="Unassembled WGS sequence"/>
</dbReference>
<dbReference type="Gene3D" id="2.40.30.170">
    <property type="match status" value="1"/>
</dbReference>
<dbReference type="FunFam" id="2.40.420.20:FF:000003">
    <property type="entry name" value="Cation efflux system protein cusB"/>
    <property type="match status" value="1"/>
</dbReference>
<name>A0A418VNI0_RHOPL</name>